<name>A0A5B0NCP1_PUCGR</name>
<evidence type="ECO:0000256" key="1">
    <source>
        <dbReference type="SAM" id="MobiDB-lite"/>
    </source>
</evidence>
<accession>A0A5B0NCP1</accession>
<organism evidence="3 4">
    <name type="scientific">Puccinia graminis f. sp. tritici</name>
    <dbReference type="NCBI Taxonomy" id="56615"/>
    <lineage>
        <taxon>Eukaryota</taxon>
        <taxon>Fungi</taxon>
        <taxon>Dikarya</taxon>
        <taxon>Basidiomycota</taxon>
        <taxon>Pucciniomycotina</taxon>
        <taxon>Pucciniomycetes</taxon>
        <taxon>Pucciniales</taxon>
        <taxon>Pucciniaceae</taxon>
        <taxon>Puccinia</taxon>
    </lineage>
</organism>
<feature type="compositionally biased region" description="Low complexity" evidence="1">
    <location>
        <begin position="47"/>
        <end position="62"/>
    </location>
</feature>
<reference evidence="3 4" key="1">
    <citation type="submission" date="2019-05" db="EMBL/GenBank/DDBJ databases">
        <title>Emergence of the Ug99 lineage of the wheat stem rust pathogen through somatic hybridization.</title>
        <authorList>
            <person name="Li F."/>
            <person name="Upadhyaya N.M."/>
            <person name="Sperschneider J."/>
            <person name="Matny O."/>
            <person name="Nguyen-Phuc H."/>
            <person name="Mago R."/>
            <person name="Raley C."/>
            <person name="Miller M.E."/>
            <person name="Silverstein K.A.T."/>
            <person name="Henningsen E."/>
            <person name="Hirsch C.D."/>
            <person name="Visser B."/>
            <person name="Pretorius Z.A."/>
            <person name="Steffenson B.J."/>
            <person name="Schwessinger B."/>
            <person name="Dodds P.N."/>
            <person name="Figueroa M."/>
        </authorList>
    </citation>
    <scope>NUCLEOTIDE SEQUENCE [LARGE SCALE GENOMIC DNA]</scope>
    <source>
        <strain evidence="3">21-0</strain>
    </source>
</reference>
<evidence type="ECO:0000313" key="2">
    <source>
        <dbReference type="EMBL" id="KAA1087010.1"/>
    </source>
</evidence>
<comment type="caution">
    <text evidence="3">The sequence shown here is derived from an EMBL/GenBank/DDBJ whole genome shotgun (WGS) entry which is preliminary data.</text>
</comment>
<dbReference type="AlphaFoldDB" id="A0A5B0NCP1"/>
<evidence type="ECO:0000313" key="4">
    <source>
        <dbReference type="Proteomes" id="UP000324748"/>
    </source>
</evidence>
<dbReference type="Proteomes" id="UP000324748">
    <property type="component" value="Unassembled WGS sequence"/>
</dbReference>
<protein>
    <submittedName>
        <fullName evidence="3">Uncharacterized protein</fullName>
    </submittedName>
</protein>
<evidence type="ECO:0000313" key="3">
    <source>
        <dbReference type="EMBL" id="KAA1087037.1"/>
    </source>
</evidence>
<sequence>MPPPRYPPDLVDPPQLAHRQSFEAKARLARSTRWLGSSTAPSPPSVVPALAAPASVSPVPMS</sequence>
<keyword evidence="4" id="KW-1185">Reference proteome</keyword>
<feature type="region of interest" description="Disordered" evidence="1">
    <location>
        <begin position="33"/>
        <end position="62"/>
    </location>
</feature>
<gene>
    <name evidence="2" type="ORF">PGT21_019696</name>
    <name evidence="3" type="ORF">PGT21_020030</name>
</gene>
<dbReference type="EMBL" id="VSWC01000105">
    <property type="protein sequence ID" value="KAA1087010.1"/>
    <property type="molecule type" value="Genomic_DNA"/>
</dbReference>
<proteinExistence type="predicted"/>
<dbReference type="EMBL" id="VSWC01000105">
    <property type="protein sequence ID" value="KAA1087037.1"/>
    <property type="molecule type" value="Genomic_DNA"/>
</dbReference>